<organism evidence="1 2">
    <name type="scientific">Rothia aeria F0184</name>
    <dbReference type="NCBI Taxonomy" id="888019"/>
    <lineage>
        <taxon>Bacteria</taxon>
        <taxon>Bacillati</taxon>
        <taxon>Actinomycetota</taxon>
        <taxon>Actinomycetes</taxon>
        <taxon>Micrococcales</taxon>
        <taxon>Micrococcaceae</taxon>
        <taxon>Rothia</taxon>
    </lineage>
</organism>
<dbReference type="Proteomes" id="UP000017174">
    <property type="component" value="Unassembled WGS sequence"/>
</dbReference>
<evidence type="ECO:0000313" key="1">
    <source>
        <dbReference type="EMBL" id="ERT66559.1"/>
    </source>
</evidence>
<accession>U7V5Y0</accession>
<sequence>MLNPTFTLNYYAPHPPRRAFLACLSAQEAGFTQMQHLWASYKNPHIMRIKIHG</sequence>
<gene>
    <name evidence="1" type="ORF">HMPREF0742_00935</name>
</gene>
<protein>
    <submittedName>
        <fullName evidence="1">Uncharacterized protein</fullName>
    </submittedName>
</protein>
<comment type="caution">
    <text evidence="1">The sequence shown here is derived from an EMBL/GenBank/DDBJ whole genome shotgun (WGS) entry which is preliminary data.</text>
</comment>
<dbReference type="HOGENOM" id="CLU_3065841_0_0_11"/>
<dbReference type="AlphaFoldDB" id="U7V5Y0"/>
<reference evidence="1 2" key="1">
    <citation type="submission" date="2013-08" db="EMBL/GenBank/DDBJ databases">
        <authorList>
            <person name="Weinstock G."/>
            <person name="Sodergren E."/>
            <person name="Wylie T."/>
            <person name="Fulton L."/>
            <person name="Fulton R."/>
            <person name="Fronick C."/>
            <person name="O'Laughlin M."/>
            <person name="Godfrey J."/>
            <person name="Miner T."/>
            <person name="Herter B."/>
            <person name="Appelbaum E."/>
            <person name="Cordes M."/>
            <person name="Lek S."/>
            <person name="Wollam A."/>
            <person name="Pepin K.H."/>
            <person name="Palsikar V.B."/>
            <person name="Mitreva M."/>
            <person name="Wilson R.K."/>
        </authorList>
    </citation>
    <scope>NUCLEOTIDE SEQUENCE [LARGE SCALE GENOMIC DNA]</scope>
    <source>
        <strain evidence="1 2">F0184</strain>
    </source>
</reference>
<evidence type="ECO:0000313" key="2">
    <source>
        <dbReference type="Proteomes" id="UP000017174"/>
    </source>
</evidence>
<dbReference type="EMBL" id="AXZG01000034">
    <property type="protein sequence ID" value="ERT66559.1"/>
    <property type="molecule type" value="Genomic_DNA"/>
</dbReference>
<name>U7V5Y0_9MICC</name>
<proteinExistence type="predicted"/>